<accession>A0ABN2RRI0</accession>
<name>A0ABN2RRI0_9MICO</name>
<evidence type="ECO:0000259" key="7">
    <source>
        <dbReference type="PROSITE" id="PS51884"/>
    </source>
</evidence>
<reference evidence="8 9" key="1">
    <citation type="journal article" date="2019" name="Int. J. Syst. Evol. Microbiol.">
        <title>The Global Catalogue of Microorganisms (GCM) 10K type strain sequencing project: providing services to taxonomists for standard genome sequencing and annotation.</title>
        <authorList>
            <consortium name="The Broad Institute Genomics Platform"/>
            <consortium name="The Broad Institute Genome Sequencing Center for Infectious Disease"/>
            <person name="Wu L."/>
            <person name="Ma J."/>
        </authorList>
    </citation>
    <scope>NUCLEOTIDE SEQUENCE [LARGE SCALE GENOMIC DNA]</scope>
    <source>
        <strain evidence="8 9">JCM 15628</strain>
    </source>
</reference>
<feature type="signal peptide" evidence="6">
    <location>
        <begin position="1"/>
        <end position="28"/>
    </location>
</feature>
<evidence type="ECO:0000313" key="9">
    <source>
        <dbReference type="Proteomes" id="UP001500013"/>
    </source>
</evidence>
<evidence type="ECO:0000256" key="4">
    <source>
        <dbReference type="SAM" id="MobiDB-lite"/>
    </source>
</evidence>
<keyword evidence="3" id="KW-0034">Amyloid</keyword>
<keyword evidence="5" id="KW-1133">Transmembrane helix</keyword>
<gene>
    <name evidence="8" type="ORF">GCM10009817_12210</name>
</gene>
<proteinExistence type="predicted"/>
<feature type="compositionally biased region" description="Low complexity" evidence="4">
    <location>
        <begin position="195"/>
        <end position="210"/>
    </location>
</feature>
<keyword evidence="2" id="KW-0130">Cell adhesion</keyword>
<feature type="chain" id="PRO_5045272495" description="Chaplin domain-containing protein" evidence="6">
    <location>
        <begin position="29"/>
        <end position="421"/>
    </location>
</feature>
<dbReference type="Pfam" id="PF03777">
    <property type="entry name" value="ChpA-C"/>
    <property type="match status" value="2"/>
</dbReference>
<feature type="domain" description="Chaplin" evidence="7">
    <location>
        <begin position="90"/>
        <end position="130"/>
    </location>
</feature>
<evidence type="ECO:0000256" key="5">
    <source>
        <dbReference type="SAM" id="Phobius"/>
    </source>
</evidence>
<dbReference type="EMBL" id="BAAAPU010000003">
    <property type="protein sequence ID" value="GAA1973553.1"/>
    <property type="molecule type" value="Genomic_DNA"/>
</dbReference>
<feature type="region of interest" description="Disordered" evidence="4">
    <location>
        <begin position="235"/>
        <end position="303"/>
    </location>
</feature>
<dbReference type="PROSITE" id="PS51884">
    <property type="entry name" value="CHAPLIN"/>
    <property type="match status" value="2"/>
</dbReference>
<feature type="region of interest" description="Disordered" evidence="4">
    <location>
        <begin position="325"/>
        <end position="356"/>
    </location>
</feature>
<evidence type="ECO:0000256" key="3">
    <source>
        <dbReference type="ARBA" id="ARBA00023087"/>
    </source>
</evidence>
<feature type="compositionally biased region" description="Low complexity" evidence="4">
    <location>
        <begin position="281"/>
        <end position="296"/>
    </location>
</feature>
<feature type="compositionally biased region" description="Low complexity" evidence="4">
    <location>
        <begin position="119"/>
        <end position="145"/>
    </location>
</feature>
<feature type="domain" description="Chaplin" evidence="7">
    <location>
        <begin position="147"/>
        <end position="187"/>
    </location>
</feature>
<evidence type="ECO:0000256" key="2">
    <source>
        <dbReference type="ARBA" id="ARBA00022889"/>
    </source>
</evidence>
<keyword evidence="5" id="KW-0472">Membrane</keyword>
<protein>
    <recommendedName>
        <fullName evidence="7">Chaplin domain-containing protein</fullName>
    </recommendedName>
</protein>
<keyword evidence="5" id="KW-0812">Transmembrane</keyword>
<feature type="compositionally biased region" description="Low complexity" evidence="4">
    <location>
        <begin position="337"/>
        <end position="346"/>
    </location>
</feature>
<keyword evidence="1" id="KW-0964">Secreted</keyword>
<feature type="compositionally biased region" description="Gly residues" evidence="4">
    <location>
        <begin position="184"/>
        <end position="194"/>
    </location>
</feature>
<dbReference type="RefSeq" id="WP_344059436.1">
    <property type="nucleotide sequence ID" value="NZ_BAAAPU010000003.1"/>
</dbReference>
<feature type="transmembrane region" description="Helical" evidence="5">
    <location>
        <begin position="386"/>
        <end position="407"/>
    </location>
</feature>
<keyword evidence="1" id="KW-0134">Cell wall</keyword>
<evidence type="ECO:0000256" key="1">
    <source>
        <dbReference type="ARBA" id="ARBA00022512"/>
    </source>
</evidence>
<dbReference type="Proteomes" id="UP001500013">
    <property type="component" value="Unassembled WGS sequence"/>
</dbReference>
<feature type="region of interest" description="Disordered" evidence="4">
    <location>
        <begin position="118"/>
        <end position="156"/>
    </location>
</feature>
<comment type="caution">
    <text evidence="8">The sequence shown here is derived from an EMBL/GenBank/DDBJ whole genome shotgun (WGS) entry which is preliminary data.</text>
</comment>
<feature type="region of interest" description="Disordered" evidence="4">
    <location>
        <begin position="63"/>
        <end position="95"/>
    </location>
</feature>
<evidence type="ECO:0000256" key="6">
    <source>
        <dbReference type="SAM" id="SignalP"/>
    </source>
</evidence>
<feature type="compositionally biased region" description="Polar residues" evidence="4">
    <location>
        <begin position="243"/>
        <end position="253"/>
    </location>
</feature>
<organism evidence="8 9">
    <name type="scientific">Terrabacter lapilli</name>
    <dbReference type="NCBI Taxonomy" id="436231"/>
    <lineage>
        <taxon>Bacteria</taxon>
        <taxon>Bacillati</taxon>
        <taxon>Actinomycetota</taxon>
        <taxon>Actinomycetes</taxon>
        <taxon>Micrococcales</taxon>
        <taxon>Intrasporangiaceae</taxon>
        <taxon>Terrabacter</taxon>
    </lineage>
</organism>
<keyword evidence="9" id="KW-1185">Reference proteome</keyword>
<evidence type="ECO:0000313" key="8">
    <source>
        <dbReference type="EMBL" id="GAA1973553.1"/>
    </source>
</evidence>
<sequence length="421" mass="38690">MHAYVRRGLYGTLTAGGLLLLGAAAASADTTGDHSIAGGSQILAPVTAPASVHGNAVSVLGRSSTSSAATGGPAQSPTASRSAGATTSGSRGLASGTQVVAPVTVPVNLGGNAISVLGSSSTSKASTNAARTSGTDAGGTAASTSGDGGAGSGTQVVAPVSAPLDVGGNAIAVLGRSSSASAGPGSGSGTGAGGAASSSDSTPGATTSGDQGLASGTQILIPVYAPVPTGGNAVSLLGDARSGTGTDGANPSSGHPAYPHAPAGSGQTSTQGHEHPGAGAGPEPTTPAHEPAPMGLFGLGGAAGGPGSGGPVCADVMPTGAAHARAGSAVNGAHHQSPGSASASAAGAGGSGPRGAAGPVPCTANIALMNAARQEPRTAGLGSPDVAGTALSAALLLLLGASVGSALRKKVRRARAYDVAG</sequence>
<feature type="region of interest" description="Disordered" evidence="4">
    <location>
        <begin position="178"/>
        <end position="213"/>
    </location>
</feature>
<keyword evidence="6" id="KW-0732">Signal</keyword>
<dbReference type="InterPro" id="IPR005528">
    <property type="entry name" value="ChpA-H"/>
</dbReference>